<dbReference type="Gene3D" id="3.10.129.10">
    <property type="entry name" value="Hotdog Thioesterase"/>
    <property type="match status" value="1"/>
</dbReference>
<accession>D5V119</accession>
<dbReference type="eggNOG" id="ENOG5031ANX">
    <property type="taxonomic scope" value="Bacteria"/>
</dbReference>
<dbReference type="STRING" id="572480.Arnit_2330"/>
<dbReference type="InterPro" id="IPR029069">
    <property type="entry name" value="HotDog_dom_sf"/>
</dbReference>
<name>D5V119_ARCNC</name>
<organism evidence="1 2">
    <name type="scientific">Arcobacter nitrofigilis (strain ATCC 33309 / DSM 7299 / CCUG 15893 / LMG 7604 / NCTC 12251 / CI)</name>
    <name type="common">Campylobacter nitrofigilis</name>
    <dbReference type="NCBI Taxonomy" id="572480"/>
    <lineage>
        <taxon>Bacteria</taxon>
        <taxon>Pseudomonadati</taxon>
        <taxon>Campylobacterota</taxon>
        <taxon>Epsilonproteobacteria</taxon>
        <taxon>Campylobacterales</taxon>
        <taxon>Arcobacteraceae</taxon>
        <taxon>Arcobacter</taxon>
    </lineage>
</organism>
<gene>
    <name evidence="1" type="ordered locus">Arnit_2330</name>
</gene>
<keyword evidence="2" id="KW-1185">Reference proteome</keyword>
<dbReference type="OrthoDB" id="5344739at2"/>
<dbReference type="AlphaFoldDB" id="D5V119"/>
<proteinExistence type="predicted"/>
<reference evidence="1 2" key="1">
    <citation type="journal article" date="2010" name="Stand. Genomic Sci.">
        <title>Complete genome sequence of Arcobacter nitrofigilis type strain (CI).</title>
        <authorList>
            <person name="Pati A."/>
            <person name="Gronow S."/>
            <person name="Lapidus A."/>
            <person name="Copeland A."/>
            <person name="Glavina Del Rio T."/>
            <person name="Nolan M."/>
            <person name="Lucas S."/>
            <person name="Tice H."/>
            <person name="Cheng J.F."/>
            <person name="Han C."/>
            <person name="Chertkov O."/>
            <person name="Bruce D."/>
            <person name="Tapia R."/>
            <person name="Goodwin L."/>
            <person name="Pitluck S."/>
            <person name="Liolios K."/>
            <person name="Ivanova N."/>
            <person name="Mavromatis K."/>
            <person name="Chen A."/>
            <person name="Palaniappan K."/>
            <person name="Land M."/>
            <person name="Hauser L."/>
            <person name="Chang Y.J."/>
            <person name="Jeffries C.D."/>
            <person name="Detter J.C."/>
            <person name="Rohde M."/>
            <person name="Goker M."/>
            <person name="Bristow J."/>
            <person name="Eisen J.A."/>
            <person name="Markowitz V."/>
            <person name="Hugenholtz P."/>
            <person name="Klenk H.P."/>
            <person name="Kyrpides N.C."/>
        </authorList>
    </citation>
    <scope>NUCLEOTIDE SEQUENCE [LARGE SCALE GENOMIC DNA]</scope>
    <source>
        <strain evidence="2">ATCC 33309 / DSM 7299 / CCUG 15893 / LMG 7604 / NCTC 12251 / CI</strain>
    </source>
</reference>
<protein>
    <submittedName>
        <fullName evidence="1">Uncharacterized protein</fullName>
    </submittedName>
</protein>
<dbReference type="Proteomes" id="UP000000939">
    <property type="component" value="Chromosome"/>
</dbReference>
<evidence type="ECO:0000313" key="2">
    <source>
        <dbReference type="Proteomes" id="UP000000939"/>
    </source>
</evidence>
<dbReference type="HOGENOM" id="CLU_2071951_0_0_7"/>
<evidence type="ECO:0000313" key="1">
    <source>
        <dbReference type="EMBL" id="ADG93981.1"/>
    </source>
</evidence>
<dbReference type="RefSeq" id="WP_013136126.1">
    <property type="nucleotide sequence ID" value="NC_014166.1"/>
</dbReference>
<dbReference type="SUPFAM" id="SSF54637">
    <property type="entry name" value="Thioesterase/thiol ester dehydrase-isomerase"/>
    <property type="match status" value="1"/>
</dbReference>
<dbReference type="EMBL" id="CP001999">
    <property type="protein sequence ID" value="ADG93981.1"/>
    <property type="molecule type" value="Genomic_DNA"/>
</dbReference>
<dbReference type="KEGG" id="ant:Arnit_2330"/>
<sequence>MNLPHQAPIRFAQEILERDKNFYIVKCSFPYIPTLSMISEAAAQSSAAFAQDEKEPRIGFLISLKNIKKLSELDKEEYQIKISKSFNFGAMTEYKFELFDEKETYAEGELTIALKN</sequence>